<dbReference type="Proteomes" id="UP000006671">
    <property type="component" value="Unassembled WGS sequence"/>
</dbReference>
<dbReference type="InParanoid" id="D2VEG8"/>
<reference evidence="1 2" key="1">
    <citation type="journal article" date="2010" name="Cell">
        <title>The genome of Naegleria gruberi illuminates early eukaryotic versatility.</title>
        <authorList>
            <person name="Fritz-Laylin L.K."/>
            <person name="Prochnik S.E."/>
            <person name="Ginger M.L."/>
            <person name="Dacks J.B."/>
            <person name="Carpenter M.L."/>
            <person name="Field M.C."/>
            <person name="Kuo A."/>
            <person name="Paredez A."/>
            <person name="Chapman J."/>
            <person name="Pham J."/>
            <person name="Shu S."/>
            <person name="Neupane R."/>
            <person name="Cipriano M."/>
            <person name="Mancuso J."/>
            <person name="Tu H."/>
            <person name="Salamov A."/>
            <person name="Lindquist E."/>
            <person name="Shapiro H."/>
            <person name="Lucas S."/>
            <person name="Grigoriev I.V."/>
            <person name="Cande W.Z."/>
            <person name="Fulton C."/>
            <person name="Rokhsar D.S."/>
            <person name="Dawson S.C."/>
        </authorList>
    </citation>
    <scope>NUCLEOTIDE SEQUENCE [LARGE SCALE GENOMIC DNA]</scope>
    <source>
        <strain evidence="1 2">NEG-M</strain>
    </source>
</reference>
<keyword evidence="2" id="KW-1185">Reference proteome</keyword>
<dbReference type="KEGG" id="ngr:NAEGRDRAFT_48893"/>
<dbReference type="EMBL" id="GG738866">
    <property type="protein sequence ID" value="EFC44875.1"/>
    <property type="molecule type" value="Genomic_DNA"/>
</dbReference>
<accession>D2VEG8</accession>
<organism evidence="2">
    <name type="scientific">Naegleria gruberi</name>
    <name type="common">Amoeba</name>
    <dbReference type="NCBI Taxonomy" id="5762"/>
    <lineage>
        <taxon>Eukaryota</taxon>
        <taxon>Discoba</taxon>
        <taxon>Heterolobosea</taxon>
        <taxon>Tetramitia</taxon>
        <taxon>Eutetramitia</taxon>
        <taxon>Vahlkampfiidae</taxon>
        <taxon>Naegleria</taxon>
    </lineage>
</organism>
<sequence>MITQGEPGKLSVEAFVIERLLSSEIDKESRKMLEKLQTKYKSTSYEAFRNVVSDNLYFAVGDVARGWIEQDQKRLESQINVQQLEIDCELIRKLNIDIRYDIIEFIPTTSRWKSLERKFKDLNSCPIWLNKVLEEGGYCTDIPMVNYHKMRVISKEFNRRMMIKILSMEELVLVSGDKNYLKRILYLLKQQEFYKTNTLQDNELYLYQNDDCSSKIIPKHLFQDGVPIFSGKLERDTKDVDERYYLDDGFFFHAPPPPIPISKNLLDYNYTKLVFRSSPVLQKNNSINEFEGNTIVKHLVLLDPSANFITKHCKKVEKVTLFGDSEQLLETVNELEIITNTKEEDILMKKYKCNTFKFPNSTGNGMKKYLSLMSKKFGSKFIDYMMSCIPNSFDFTKLMDSPYRSDLFLMKEILDILVIDIQLPIAGLALNGLEVSNPEVFQYLIYLSNTYQNGKLFLNEESERLIYFGMFNGWRFEANLEELLFCTLSDEVFLTVLYSIGKISRDLCLSLVKYYYSSCNYIYLEKLVLYLLKTQKDEFMQLWYEKIQCLPKNFEIYSEFVHVPLLVIIISQTSPFTIDIIFKELDNQDLSLYEENEFGDNFLHYIQLALYNHKISSYPITGLLKKVPFLLGKENKAGVTPFDLIKHNSYSVFTEFVTEEYGEFFRDTRRLLRSKRSSTTDIPDDSVAQIVVIVS</sequence>
<evidence type="ECO:0000313" key="2">
    <source>
        <dbReference type="Proteomes" id="UP000006671"/>
    </source>
</evidence>
<dbReference type="VEuPathDB" id="AmoebaDB:NAEGRDRAFT_48893"/>
<name>D2VEG8_NAEGR</name>
<evidence type="ECO:0000313" key="1">
    <source>
        <dbReference type="EMBL" id="EFC44875.1"/>
    </source>
</evidence>
<dbReference type="AlphaFoldDB" id="D2VEG8"/>
<protein>
    <submittedName>
        <fullName evidence="1">Predicted protein</fullName>
    </submittedName>
</protein>
<dbReference type="RefSeq" id="XP_002677619.1">
    <property type="nucleotide sequence ID" value="XM_002677573.1"/>
</dbReference>
<dbReference type="GeneID" id="8848332"/>
<proteinExistence type="predicted"/>
<gene>
    <name evidence="1" type="ORF">NAEGRDRAFT_48893</name>
</gene>